<accession>A0A2G9U8L7</accession>
<dbReference type="PROSITE" id="PS50234">
    <property type="entry name" value="VWFA"/>
    <property type="match status" value="1"/>
</dbReference>
<name>A0A2G9U8L7_TELCI</name>
<evidence type="ECO:0000259" key="1">
    <source>
        <dbReference type="PROSITE" id="PS50234"/>
    </source>
</evidence>
<evidence type="ECO:0000313" key="2">
    <source>
        <dbReference type="EMBL" id="PIO66606.1"/>
    </source>
</evidence>
<gene>
    <name evidence="2" type="ORF">TELCIR_11674</name>
</gene>
<feature type="domain" description="VWFA" evidence="1">
    <location>
        <begin position="2"/>
        <end position="96"/>
    </location>
</feature>
<dbReference type="SUPFAM" id="SSF53300">
    <property type="entry name" value="vWA-like"/>
    <property type="match status" value="1"/>
</dbReference>
<dbReference type="Proteomes" id="UP000230423">
    <property type="component" value="Unassembled WGS sequence"/>
</dbReference>
<dbReference type="OrthoDB" id="6132182at2759"/>
<dbReference type="Gene3D" id="3.40.50.410">
    <property type="entry name" value="von Willebrand factor, type A domain"/>
    <property type="match status" value="1"/>
</dbReference>
<reference evidence="2 3" key="1">
    <citation type="submission" date="2015-09" db="EMBL/GenBank/DDBJ databases">
        <title>Draft genome of the parasitic nematode Teladorsagia circumcincta isolate WARC Sus (inbred).</title>
        <authorList>
            <person name="Mitreva M."/>
        </authorList>
    </citation>
    <scope>NUCLEOTIDE SEQUENCE [LARGE SCALE GENOMIC DNA]</scope>
    <source>
        <strain evidence="2 3">S</strain>
    </source>
</reference>
<dbReference type="InterPro" id="IPR050525">
    <property type="entry name" value="ECM_Assembly_Org"/>
</dbReference>
<proteinExistence type="predicted"/>
<dbReference type="EMBL" id="KZ348144">
    <property type="protein sequence ID" value="PIO66606.1"/>
    <property type="molecule type" value="Genomic_DNA"/>
</dbReference>
<organism evidence="2 3">
    <name type="scientific">Teladorsagia circumcincta</name>
    <name type="common">Brown stomach worm</name>
    <name type="synonym">Ostertagia circumcincta</name>
    <dbReference type="NCBI Taxonomy" id="45464"/>
    <lineage>
        <taxon>Eukaryota</taxon>
        <taxon>Metazoa</taxon>
        <taxon>Ecdysozoa</taxon>
        <taxon>Nematoda</taxon>
        <taxon>Chromadorea</taxon>
        <taxon>Rhabditida</taxon>
        <taxon>Rhabditina</taxon>
        <taxon>Rhabditomorpha</taxon>
        <taxon>Strongyloidea</taxon>
        <taxon>Trichostrongylidae</taxon>
        <taxon>Teladorsagia</taxon>
    </lineage>
</organism>
<evidence type="ECO:0000313" key="3">
    <source>
        <dbReference type="Proteomes" id="UP000230423"/>
    </source>
</evidence>
<keyword evidence="3" id="KW-1185">Reference proteome</keyword>
<dbReference type="PANTHER" id="PTHR24020:SF87">
    <property type="entry name" value="COLLAGEN ALPHA-1(VI) CHAIN-LIKE"/>
    <property type="match status" value="1"/>
</dbReference>
<dbReference type="InterPro" id="IPR036465">
    <property type="entry name" value="vWFA_dom_sf"/>
</dbReference>
<dbReference type="Pfam" id="PF00092">
    <property type="entry name" value="VWA"/>
    <property type="match status" value="1"/>
</dbReference>
<dbReference type="InterPro" id="IPR002035">
    <property type="entry name" value="VWF_A"/>
</dbReference>
<protein>
    <recommendedName>
        <fullName evidence="1">VWFA domain-containing protein</fullName>
    </recommendedName>
</protein>
<sequence length="96" mass="10770">MDLVLILDFSTTTDPVYRFYKEMSQRLVRSLRIGPHHTQVAVVTFANVGRTRTKFNLKRFKTQDEVLNAIAGLESHGGTTAIGNFVTASLFDHTEA</sequence>
<dbReference type="PANTHER" id="PTHR24020">
    <property type="entry name" value="COLLAGEN ALPHA"/>
    <property type="match status" value="1"/>
</dbReference>
<dbReference type="AlphaFoldDB" id="A0A2G9U8L7"/>